<name>A0A7Y9LT86_9MICC</name>
<sequence length="207" mass="23234">MYRIEEALEIHYTSLNLPNTFLADIHDRIDQALADEQGGVRDIHAKVTRQLKELEVKEERLIDLAADGMLPQHKIRMKLHEIHAQKRKAQDPMANISAELTVGGAVLKKALKLIEDPAGLYCSATDAVRRLMNQSFFEKIYVDEIGDVTTEMAKPFAGIYTAETAWVATRADLGDEATGVPIKKTPPDFGGVRWYSNGSSFFGRWFD</sequence>
<proteinExistence type="predicted"/>
<accession>A0A7Y9LT86</accession>
<dbReference type="AlphaFoldDB" id="A0A7Y9LT86"/>
<dbReference type="Proteomes" id="UP000521748">
    <property type="component" value="Unassembled WGS sequence"/>
</dbReference>
<evidence type="ECO:0000313" key="1">
    <source>
        <dbReference type="EMBL" id="NYE95171.1"/>
    </source>
</evidence>
<comment type="caution">
    <text evidence="1">The sequence shown here is derived from an EMBL/GenBank/DDBJ whole genome shotgun (WGS) entry which is preliminary data.</text>
</comment>
<dbReference type="EMBL" id="JACBYQ010000001">
    <property type="protein sequence ID" value="NYE95171.1"/>
    <property type="molecule type" value="Genomic_DNA"/>
</dbReference>
<organism evidence="1 2">
    <name type="scientific">Psychromicrobium silvestre</name>
    <dbReference type="NCBI Taxonomy" id="1645614"/>
    <lineage>
        <taxon>Bacteria</taxon>
        <taxon>Bacillati</taxon>
        <taxon>Actinomycetota</taxon>
        <taxon>Actinomycetes</taxon>
        <taxon>Micrococcales</taxon>
        <taxon>Micrococcaceae</taxon>
        <taxon>Psychromicrobium</taxon>
    </lineage>
</organism>
<gene>
    <name evidence="1" type="ORF">FHU41_001392</name>
</gene>
<dbReference type="RefSeq" id="WP_246279445.1">
    <property type="nucleotide sequence ID" value="NZ_JACBYQ010000001.1"/>
</dbReference>
<protein>
    <submittedName>
        <fullName evidence="1">Uncharacterized protein</fullName>
    </submittedName>
</protein>
<reference evidence="1 2" key="1">
    <citation type="submission" date="2020-07" db="EMBL/GenBank/DDBJ databases">
        <title>Sequencing the genomes of 1000 actinobacteria strains.</title>
        <authorList>
            <person name="Klenk H.-P."/>
        </authorList>
    </citation>
    <scope>NUCLEOTIDE SEQUENCE [LARGE SCALE GENOMIC DNA]</scope>
    <source>
        <strain evidence="1 2">DSM 102047</strain>
    </source>
</reference>
<evidence type="ECO:0000313" key="2">
    <source>
        <dbReference type="Proteomes" id="UP000521748"/>
    </source>
</evidence>
<keyword evidence="2" id="KW-1185">Reference proteome</keyword>